<sequence length="197" mass="21782">MRYIDKARIMQPNVNSSKPKLPSISHIETADQFMISNRNDHYQGIQICHARMDELGFQQQKPPSKQLPSSAIDYCYDRSSLRGSTQAIAPPPLLSLCYGGILIPSSISRATVGKFGSRLTPQADSSNPTQSKEKKSWDYDLLSAGQLVVIGWTLSSSKCTSPLFGKGREEGLLRAQPDLLLDCLLPQLGRRLESFSP</sequence>
<dbReference type="EMBL" id="JAYWIO010000107">
    <property type="protein sequence ID" value="KAK7232548.1"/>
    <property type="molecule type" value="Genomic_DNA"/>
</dbReference>
<keyword evidence="2" id="KW-1185">Reference proteome</keyword>
<accession>A0AAN9HJU4</accession>
<name>A0AAN9HJU4_CROPI</name>
<protein>
    <submittedName>
        <fullName evidence="1">Uncharacterized protein</fullName>
    </submittedName>
</protein>
<organism evidence="1 2">
    <name type="scientific">Crotalaria pallida</name>
    <name type="common">Smooth rattlebox</name>
    <name type="synonym">Crotalaria striata</name>
    <dbReference type="NCBI Taxonomy" id="3830"/>
    <lineage>
        <taxon>Eukaryota</taxon>
        <taxon>Viridiplantae</taxon>
        <taxon>Streptophyta</taxon>
        <taxon>Embryophyta</taxon>
        <taxon>Tracheophyta</taxon>
        <taxon>Spermatophyta</taxon>
        <taxon>Magnoliopsida</taxon>
        <taxon>eudicotyledons</taxon>
        <taxon>Gunneridae</taxon>
        <taxon>Pentapetalae</taxon>
        <taxon>rosids</taxon>
        <taxon>fabids</taxon>
        <taxon>Fabales</taxon>
        <taxon>Fabaceae</taxon>
        <taxon>Papilionoideae</taxon>
        <taxon>50 kb inversion clade</taxon>
        <taxon>genistoids sensu lato</taxon>
        <taxon>core genistoids</taxon>
        <taxon>Crotalarieae</taxon>
        <taxon>Crotalaria</taxon>
    </lineage>
</organism>
<proteinExistence type="predicted"/>
<dbReference type="Proteomes" id="UP001372338">
    <property type="component" value="Unassembled WGS sequence"/>
</dbReference>
<comment type="caution">
    <text evidence="1">The sequence shown here is derived from an EMBL/GenBank/DDBJ whole genome shotgun (WGS) entry which is preliminary data.</text>
</comment>
<evidence type="ECO:0000313" key="2">
    <source>
        <dbReference type="Proteomes" id="UP001372338"/>
    </source>
</evidence>
<gene>
    <name evidence="1" type="ORF">RIF29_47811</name>
</gene>
<reference evidence="1 2" key="1">
    <citation type="submission" date="2024-01" db="EMBL/GenBank/DDBJ databases">
        <title>The genomes of 5 underutilized Papilionoideae crops provide insights into root nodulation and disease resistanc.</title>
        <authorList>
            <person name="Yuan L."/>
        </authorList>
    </citation>
    <scope>NUCLEOTIDE SEQUENCE [LARGE SCALE GENOMIC DNA]</scope>
    <source>
        <strain evidence="1">ZHUSHIDOU_FW_LH</strain>
        <tissue evidence="1">Leaf</tissue>
    </source>
</reference>
<evidence type="ECO:0000313" key="1">
    <source>
        <dbReference type="EMBL" id="KAK7232548.1"/>
    </source>
</evidence>
<dbReference type="AlphaFoldDB" id="A0AAN9HJU4"/>